<dbReference type="AlphaFoldDB" id="A0A8S9JS07"/>
<feature type="non-terminal residue" evidence="2">
    <location>
        <position position="1"/>
    </location>
</feature>
<organism evidence="2">
    <name type="scientific">Brassica cretica</name>
    <name type="common">Mustard</name>
    <dbReference type="NCBI Taxonomy" id="69181"/>
    <lineage>
        <taxon>Eukaryota</taxon>
        <taxon>Viridiplantae</taxon>
        <taxon>Streptophyta</taxon>
        <taxon>Embryophyta</taxon>
        <taxon>Tracheophyta</taxon>
        <taxon>Spermatophyta</taxon>
        <taxon>Magnoliopsida</taxon>
        <taxon>eudicotyledons</taxon>
        <taxon>Gunneridae</taxon>
        <taxon>Pentapetalae</taxon>
        <taxon>rosids</taxon>
        <taxon>malvids</taxon>
        <taxon>Brassicales</taxon>
        <taxon>Brassicaceae</taxon>
        <taxon>Brassiceae</taxon>
        <taxon>Brassica</taxon>
    </lineage>
</organism>
<reference evidence="2" key="1">
    <citation type="submission" date="2019-12" db="EMBL/GenBank/DDBJ databases">
        <title>Genome sequencing and annotation of Brassica cretica.</title>
        <authorList>
            <person name="Studholme D.J."/>
            <person name="Sarris P.F."/>
        </authorList>
    </citation>
    <scope>NUCLEOTIDE SEQUENCE</scope>
    <source>
        <strain evidence="2">PFS-102/07</strain>
        <tissue evidence="2">Leaf</tissue>
    </source>
</reference>
<dbReference type="EMBL" id="QGKY02000246">
    <property type="protein sequence ID" value="KAF2584277.1"/>
    <property type="molecule type" value="Genomic_DNA"/>
</dbReference>
<comment type="caution">
    <text evidence="2">The sequence shown here is derived from an EMBL/GenBank/DDBJ whole genome shotgun (WGS) entry which is preliminary data.</text>
</comment>
<gene>
    <name evidence="2" type="ORF">F2Q70_00036586</name>
</gene>
<dbReference type="InterPro" id="IPR026960">
    <property type="entry name" value="RVT-Znf"/>
</dbReference>
<dbReference type="PANTHER" id="PTHR33116:SF84">
    <property type="entry name" value="RNA-DIRECTED DNA POLYMERASE"/>
    <property type="match status" value="1"/>
</dbReference>
<sequence>FNSRATWEVLRPRQPSQAWHDVVWFKGALPKHAFTMWVANYDRLPTRSRLISWGFAIPTTCPLCAALPETRDHLFISCPYTGDIWTHVFARCNPPSRVFADWSDLLSWIRTATSKRRVLLRKLASQAVIFHVWKQRNNLIHNAIALSDTTVFISLDRELRKKKTYQFLFPFL</sequence>
<evidence type="ECO:0000259" key="1">
    <source>
        <dbReference type="Pfam" id="PF13966"/>
    </source>
</evidence>
<name>A0A8S9JS07_BRACR</name>
<proteinExistence type="predicted"/>
<protein>
    <recommendedName>
        <fullName evidence="1">Reverse transcriptase zinc-binding domain-containing protein</fullName>
    </recommendedName>
</protein>
<accession>A0A8S9JS07</accession>
<dbReference type="PANTHER" id="PTHR33116">
    <property type="entry name" value="REVERSE TRANSCRIPTASE ZINC-BINDING DOMAIN-CONTAINING PROTEIN-RELATED-RELATED"/>
    <property type="match status" value="1"/>
</dbReference>
<evidence type="ECO:0000313" key="2">
    <source>
        <dbReference type="EMBL" id="KAF2584277.1"/>
    </source>
</evidence>
<feature type="domain" description="Reverse transcriptase zinc-binding" evidence="1">
    <location>
        <begin position="1"/>
        <end position="85"/>
    </location>
</feature>
<dbReference type="Pfam" id="PF13966">
    <property type="entry name" value="zf-RVT"/>
    <property type="match status" value="1"/>
</dbReference>